<dbReference type="InterPro" id="IPR051379">
    <property type="entry name" value="C-type_Lectin_Receptor_IMM"/>
</dbReference>
<keyword evidence="7" id="KW-1185">Reference proteome</keyword>
<evidence type="ECO:0000313" key="6">
    <source>
        <dbReference type="Ensembl" id="ENSOANP00000053466.1"/>
    </source>
</evidence>
<evidence type="ECO:0000259" key="5">
    <source>
        <dbReference type="PROSITE" id="PS50041"/>
    </source>
</evidence>
<dbReference type="GO" id="GO:0030246">
    <property type="term" value="F:carbohydrate binding"/>
    <property type="evidence" value="ECO:0007669"/>
    <property type="project" value="UniProtKB-KW"/>
</dbReference>
<dbReference type="OrthoDB" id="538816at2759"/>
<dbReference type="GO" id="GO:0016020">
    <property type="term" value="C:membrane"/>
    <property type="evidence" value="ECO:0007669"/>
    <property type="project" value="UniProtKB-SubCell"/>
</dbReference>
<evidence type="ECO:0000313" key="7">
    <source>
        <dbReference type="Proteomes" id="UP000002279"/>
    </source>
</evidence>
<dbReference type="AlphaFoldDB" id="A0A6I8PP75"/>
<sequence length="239" mass="27297">MENDVIYMNLGISAKKKQSLYNTVKVTPRKNMPTSSRQEQESQQGPSSLSLCCHKVTIILLGIAVFALLGTVLYLSLKSHEQHLEKNLDLNSTTLVALKEDLCTGQKGAVCELCPPGWQLSNSRCYYFSGECRSWDTSERDCTDKKSHLLVLEDEAEADWISKMRPKDEYFWIGYKYNITQEQWMWLDNTGFSGYSVKVDKNAKEKKCAAFKVTDVLSPDFCQSTHSWICKRHVTVLEL</sequence>
<dbReference type="InterPro" id="IPR033992">
    <property type="entry name" value="NKR-like_CTLD"/>
</dbReference>
<dbReference type="InterPro" id="IPR016187">
    <property type="entry name" value="CTDL_fold"/>
</dbReference>
<dbReference type="Pfam" id="PF00059">
    <property type="entry name" value="Lectin_C"/>
    <property type="match status" value="1"/>
</dbReference>
<feature type="domain" description="C-type lectin" evidence="5">
    <location>
        <begin position="121"/>
        <end position="231"/>
    </location>
</feature>
<feature type="transmembrane region" description="Helical" evidence="4">
    <location>
        <begin position="56"/>
        <end position="77"/>
    </location>
</feature>
<keyword evidence="2" id="KW-0430">Lectin</keyword>
<keyword evidence="4" id="KW-1133">Transmembrane helix</keyword>
<reference evidence="6" key="2">
    <citation type="submission" date="2025-08" db="UniProtKB">
        <authorList>
            <consortium name="Ensembl"/>
        </authorList>
    </citation>
    <scope>IDENTIFICATION</scope>
    <source>
        <strain evidence="6">Glennie</strain>
    </source>
</reference>
<dbReference type="CDD" id="cd03593">
    <property type="entry name" value="CLECT_NK_receptors_like"/>
    <property type="match status" value="1"/>
</dbReference>
<name>A0A6I8PP75_ORNAN</name>
<dbReference type="GeneTree" id="ENSGT00940000161161"/>
<dbReference type="Proteomes" id="UP000002279">
    <property type="component" value="Chromosome 17"/>
</dbReference>
<evidence type="ECO:0000256" key="2">
    <source>
        <dbReference type="ARBA" id="ARBA00022734"/>
    </source>
</evidence>
<dbReference type="PANTHER" id="PTHR46746">
    <property type="entry name" value="KILLER CELL LECTIN-LIKE RECEPTOR SUBFAMILY F MEMBER 2"/>
    <property type="match status" value="1"/>
</dbReference>
<dbReference type="Ensembl" id="ENSOANT00000076036.1">
    <property type="protein sequence ID" value="ENSOANP00000053466.1"/>
    <property type="gene ID" value="ENSOANG00000022406.3"/>
</dbReference>
<organism evidence="6 7">
    <name type="scientific">Ornithorhynchus anatinus</name>
    <name type="common">Duckbill platypus</name>
    <dbReference type="NCBI Taxonomy" id="9258"/>
    <lineage>
        <taxon>Eukaryota</taxon>
        <taxon>Metazoa</taxon>
        <taxon>Chordata</taxon>
        <taxon>Craniata</taxon>
        <taxon>Vertebrata</taxon>
        <taxon>Euteleostomi</taxon>
        <taxon>Mammalia</taxon>
        <taxon>Monotremata</taxon>
        <taxon>Ornithorhynchidae</taxon>
        <taxon>Ornithorhynchus</taxon>
    </lineage>
</organism>
<dbReference type="SMART" id="SM00034">
    <property type="entry name" value="CLECT"/>
    <property type="match status" value="1"/>
</dbReference>
<dbReference type="Gene3D" id="3.10.100.10">
    <property type="entry name" value="Mannose-Binding Protein A, subunit A"/>
    <property type="match status" value="1"/>
</dbReference>
<dbReference type="PANTHER" id="PTHR46746:SF9">
    <property type="entry name" value="CD209 ANTIGEN-LIKE PROTEIN C-LIKE"/>
    <property type="match status" value="1"/>
</dbReference>
<evidence type="ECO:0000256" key="4">
    <source>
        <dbReference type="SAM" id="Phobius"/>
    </source>
</evidence>
<dbReference type="RefSeq" id="XP_028937498.1">
    <property type="nucleotide sequence ID" value="XM_029081665.2"/>
</dbReference>
<evidence type="ECO:0000256" key="3">
    <source>
        <dbReference type="ARBA" id="ARBA00023157"/>
    </source>
</evidence>
<gene>
    <name evidence="6" type="primary">LOC114817672</name>
</gene>
<keyword evidence="4" id="KW-0812">Transmembrane</keyword>
<evidence type="ECO:0000256" key="1">
    <source>
        <dbReference type="ARBA" id="ARBA00004167"/>
    </source>
</evidence>
<protein>
    <recommendedName>
        <fullName evidence="5">C-type lectin domain-containing protein</fullName>
    </recommendedName>
</protein>
<dbReference type="InterPro" id="IPR016186">
    <property type="entry name" value="C-type_lectin-like/link_sf"/>
</dbReference>
<dbReference type="KEGG" id="oaa:114817672"/>
<dbReference type="PROSITE" id="PS50041">
    <property type="entry name" value="C_TYPE_LECTIN_2"/>
    <property type="match status" value="1"/>
</dbReference>
<dbReference type="GeneID" id="114817672"/>
<keyword evidence="3" id="KW-1015">Disulfide bond</keyword>
<reference evidence="6" key="3">
    <citation type="submission" date="2025-09" db="UniProtKB">
        <authorList>
            <consortium name="Ensembl"/>
        </authorList>
    </citation>
    <scope>IDENTIFICATION</scope>
    <source>
        <strain evidence="6">Glennie</strain>
    </source>
</reference>
<dbReference type="Bgee" id="ENSOANG00000022406">
    <property type="expression patterns" value="Expressed in ovary and 6 other cell types or tissues"/>
</dbReference>
<comment type="subcellular location">
    <subcellularLocation>
        <location evidence="1">Membrane</location>
        <topology evidence="1">Single-pass membrane protein</topology>
    </subcellularLocation>
</comment>
<dbReference type="SUPFAM" id="SSF56436">
    <property type="entry name" value="C-type lectin-like"/>
    <property type="match status" value="1"/>
</dbReference>
<dbReference type="InParanoid" id="A0A6I8PP75"/>
<dbReference type="InterPro" id="IPR001304">
    <property type="entry name" value="C-type_lectin-like"/>
</dbReference>
<reference evidence="6 7" key="1">
    <citation type="journal article" date="2008" name="Nature">
        <title>Genome analysis of the platypus reveals unique signatures of evolution.</title>
        <authorList>
            <person name="Warren W.C."/>
            <person name="Hillier L.W."/>
            <person name="Marshall Graves J.A."/>
            <person name="Birney E."/>
            <person name="Ponting C.P."/>
            <person name="Grutzner F."/>
            <person name="Belov K."/>
            <person name="Miller W."/>
            <person name="Clarke L."/>
            <person name="Chinwalla A.T."/>
            <person name="Yang S.P."/>
            <person name="Heger A."/>
            <person name="Locke D.P."/>
            <person name="Miethke P."/>
            <person name="Waters P.D."/>
            <person name="Veyrunes F."/>
            <person name="Fulton L."/>
            <person name="Fulton B."/>
            <person name="Graves T."/>
            <person name="Wallis J."/>
            <person name="Puente X.S."/>
            <person name="Lopez-Otin C."/>
            <person name="Ordonez G.R."/>
            <person name="Eichler E.E."/>
            <person name="Chen L."/>
            <person name="Cheng Z."/>
            <person name="Deakin J.E."/>
            <person name="Alsop A."/>
            <person name="Thompson K."/>
            <person name="Kirby P."/>
            <person name="Papenfuss A.T."/>
            <person name="Wakefield M.J."/>
            <person name="Olender T."/>
            <person name="Lancet D."/>
            <person name="Huttley G.A."/>
            <person name="Smit A.F."/>
            <person name="Pask A."/>
            <person name="Temple-Smith P."/>
            <person name="Batzer M.A."/>
            <person name="Walker J.A."/>
            <person name="Konkel M.K."/>
            <person name="Harris R.S."/>
            <person name="Whittington C.M."/>
            <person name="Wong E.S."/>
            <person name="Gemmell N.J."/>
            <person name="Buschiazzo E."/>
            <person name="Vargas Jentzsch I.M."/>
            <person name="Merkel A."/>
            <person name="Schmitz J."/>
            <person name="Zemann A."/>
            <person name="Churakov G."/>
            <person name="Kriegs J.O."/>
            <person name="Brosius J."/>
            <person name="Murchison E.P."/>
            <person name="Sachidanandam R."/>
            <person name="Smith C."/>
            <person name="Hannon G.J."/>
            <person name="Tsend-Ayush E."/>
            <person name="McMillan D."/>
            <person name="Attenborough R."/>
            <person name="Rens W."/>
            <person name="Ferguson-Smith M."/>
            <person name="Lefevre C.M."/>
            <person name="Sharp J.A."/>
            <person name="Nicholas K.R."/>
            <person name="Ray D.A."/>
            <person name="Kube M."/>
            <person name="Reinhardt R."/>
            <person name="Pringle T.H."/>
            <person name="Taylor J."/>
            <person name="Jones R.C."/>
            <person name="Nixon B."/>
            <person name="Dacheux J.L."/>
            <person name="Niwa H."/>
            <person name="Sekita Y."/>
            <person name="Huang X."/>
            <person name="Stark A."/>
            <person name="Kheradpour P."/>
            <person name="Kellis M."/>
            <person name="Flicek P."/>
            <person name="Chen Y."/>
            <person name="Webber C."/>
            <person name="Hardison R."/>
            <person name="Nelson J."/>
            <person name="Hallsworth-Pepin K."/>
            <person name="Delehaunty K."/>
            <person name="Markovic C."/>
            <person name="Minx P."/>
            <person name="Feng Y."/>
            <person name="Kremitzki C."/>
            <person name="Mitreva M."/>
            <person name="Glasscock J."/>
            <person name="Wylie T."/>
            <person name="Wohldmann P."/>
            <person name="Thiru P."/>
            <person name="Nhan M.N."/>
            <person name="Pohl C.S."/>
            <person name="Smith S.M."/>
            <person name="Hou S."/>
            <person name="Nefedov M."/>
            <person name="de Jong P.J."/>
            <person name="Renfree M.B."/>
            <person name="Mardis E.R."/>
            <person name="Wilson R.K."/>
        </authorList>
    </citation>
    <scope>NUCLEOTIDE SEQUENCE [LARGE SCALE GENOMIC DNA]</scope>
    <source>
        <strain evidence="6 7">Glennie</strain>
    </source>
</reference>
<proteinExistence type="predicted"/>
<accession>A0A6I8PP75</accession>
<keyword evidence="4" id="KW-0472">Membrane</keyword>